<keyword evidence="1" id="KW-1133">Transmembrane helix</keyword>
<feature type="transmembrane region" description="Helical" evidence="1">
    <location>
        <begin position="31"/>
        <end position="53"/>
    </location>
</feature>
<name>A0A6J6D9K0_9ZZZZ</name>
<dbReference type="AlphaFoldDB" id="A0A6J6D9K0"/>
<protein>
    <submittedName>
        <fullName evidence="2">Unannotated protein</fullName>
    </submittedName>
</protein>
<proteinExistence type="predicted"/>
<feature type="transmembrane region" description="Helical" evidence="1">
    <location>
        <begin position="65"/>
        <end position="88"/>
    </location>
</feature>
<keyword evidence="1" id="KW-0472">Membrane</keyword>
<evidence type="ECO:0000256" key="1">
    <source>
        <dbReference type="SAM" id="Phobius"/>
    </source>
</evidence>
<reference evidence="2" key="1">
    <citation type="submission" date="2020-05" db="EMBL/GenBank/DDBJ databases">
        <authorList>
            <person name="Chiriac C."/>
            <person name="Salcher M."/>
            <person name="Ghai R."/>
            <person name="Kavagutti S V."/>
        </authorList>
    </citation>
    <scope>NUCLEOTIDE SEQUENCE</scope>
</reference>
<keyword evidence="1" id="KW-0812">Transmembrane</keyword>
<evidence type="ECO:0000313" key="2">
    <source>
        <dbReference type="EMBL" id="CAB4560577.1"/>
    </source>
</evidence>
<organism evidence="2">
    <name type="scientific">freshwater metagenome</name>
    <dbReference type="NCBI Taxonomy" id="449393"/>
    <lineage>
        <taxon>unclassified sequences</taxon>
        <taxon>metagenomes</taxon>
        <taxon>ecological metagenomes</taxon>
    </lineage>
</organism>
<accession>A0A6J6D9K0</accession>
<gene>
    <name evidence="2" type="ORF">UFOPK1495_01472</name>
</gene>
<dbReference type="EMBL" id="CAEZSU010000182">
    <property type="protein sequence ID" value="CAB4560577.1"/>
    <property type="molecule type" value="Genomic_DNA"/>
</dbReference>
<sequence length="117" mass="12983">METTGDRIEQFKSDVTEMNLKTGSPSRDKTFQALGFVMMLVGVIGAFVVYVSSNNMASQLDVTSQVAFAVAFLALTVFGAAIFLRYALANFLRMWLLRQLYEGQANTDRIVDAVSKR</sequence>